<dbReference type="PANTHER" id="PTHR47505:SF1">
    <property type="entry name" value="DNA UTILIZATION PROTEIN YHGH"/>
    <property type="match status" value="1"/>
</dbReference>
<keyword evidence="3" id="KW-0328">Glycosyltransferase</keyword>
<dbReference type="InterPro" id="IPR029057">
    <property type="entry name" value="PRTase-like"/>
</dbReference>
<name>A0A2W4JQX0_9PSEU</name>
<organism evidence="3">
    <name type="scientific">Thermocrispum agreste</name>
    <dbReference type="NCBI Taxonomy" id="37925"/>
    <lineage>
        <taxon>Bacteria</taxon>
        <taxon>Bacillati</taxon>
        <taxon>Actinomycetota</taxon>
        <taxon>Actinomycetes</taxon>
        <taxon>Pseudonocardiales</taxon>
        <taxon>Pseudonocardiaceae</taxon>
        <taxon>Thermocrispum</taxon>
    </lineage>
</organism>
<comment type="caution">
    <text evidence="3">The sequence shown here is derived from an EMBL/GenBank/DDBJ whole genome shotgun (WGS) entry which is preliminary data.</text>
</comment>
<dbReference type="EMBL" id="QGUI01000017">
    <property type="protein sequence ID" value="PZN01391.1"/>
    <property type="molecule type" value="Genomic_DNA"/>
</dbReference>
<comment type="similarity">
    <text evidence="1">Belongs to the ComF/GntX family.</text>
</comment>
<dbReference type="SUPFAM" id="SSF53271">
    <property type="entry name" value="PRTase-like"/>
    <property type="match status" value="1"/>
</dbReference>
<dbReference type="AlphaFoldDB" id="A0A2W4JQX0"/>
<dbReference type="InterPro" id="IPR000836">
    <property type="entry name" value="PRTase_dom"/>
</dbReference>
<protein>
    <submittedName>
        <fullName evidence="3">Amidophosphoribosyltransferase</fullName>
    </submittedName>
</protein>
<proteinExistence type="inferred from homology"/>
<feature type="compositionally biased region" description="Basic and acidic residues" evidence="2">
    <location>
        <begin position="139"/>
        <end position="149"/>
    </location>
</feature>
<dbReference type="CDD" id="cd06223">
    <property type="entry name" value="PRTases_typeI"/>
    <property type="match status" value="1"/>
</dbReference>
<accession>A0A2W4JQX0</accession>
<evidence type="ECO:0000256" key="2">
    <source>
        <dbReference type="SAM" id="MobiDB-lite"/>
    </source>
</evidence>
<dbReference type="GO" id="GO:0016757">
    <property type="term" value="F:glycosyltransferase activity"/>
    <property type="evidence" value="ECO:0007669"/>
    <property type="project" value="UniProtKB-KW"/>
</dbReference>
<dbReference type="PROSITE" id="PS51257">
    <property type="entry name" value="PROKAR_LIPOPROTEIN"/>
    <property type="match status" value="1"/>
</dbReference>
<dbReference type="Gene3D" id="3.40.50.2020">
    <property type="match status" value="1"/>
</dbReference>
<feature type="region of interest" description="Disordered" evidence="2">
    <location>
        <begin position="94"/>
        <end position="151"/>
    </location>
</feature>
<dbReference type="InterPro" id="IPR051910">
    <property type="entry name" value="ComF/GntX_DNA_util-trans"/>
</dbReference>
<gene>
    <name evidence="3" type="ORF">DIU77_00845</name>
</gene>
<reference evidence="3" key="1">
    <citation type="submission" date="2018-05" db="EMBL/GenBank/DDBJ databases">
        <authorList>
            <person name="Lanie J.A."/>
            <person name="Ng W.-L."/>
            <person name="Kazmierczak K.M."/>
            <person name="Andrzejewski T.M."/>
            <person name="Davidsen T.M."/>
            <person name="Wayne K.J."/>
            <person name="Tettelin H."/>
            <person name="Glass J.I."/>
            <person name="Rusch D."/>
            <person name="Podicherti R."/>
            <person name="Tsui H.-C.T."/>
            <person name="Winkler M.E."/>
        </authorList>
    </citation>
    <scope>NUCLEOTIDE SEQUENCE</scope>
    <source>
        <strain evidence="3">ZC4RG45</strain>
    </source>
</reference>
<evidence type="ECO:0000313" key="3">
    <source>
        <dbReference type="EMBL" id="PZN01391.1"/>
    </source>
</evidence>
<sequence>MRLLDLIFPVRCAACGAVGSACCDRCLSEFTGPLPVPRPLPCGVPAFTMAGYRGPARQLVLAYKERGRRDLARVLGRVLADGVLGLRTGSFQGDGEVRAGTSQRDRAAVGIQVDSGRNSGTGCRPSGRARDGPGAADRGSPDSRPRTEPAEDAVVLVPVPSTKAAARMRGGQHVLRLAEACAAELASAGVPTAVAPALRLTSGVRDAVGLDAVARAANLAGRMRVVRDGCPAAGTEVVVLDDVLTTGATAAEAVRVLDKAKVVVAAVLTLTSPQAFRWVQ</sequence>
<keyword evidence="3" id="KW-0808">Transferase</keyword>
<evidence type="ECO:0000256" key="1">
    <source>
        <dbReference type="ARBA" id="ARBA00008007"/>
    </source>
</evidence>
<dbReference type="PANTHER" id="PTHR47505">
    <property type="entry name" value="DNA UTILIZATION PROTEIN YHGH"/>
    <property type="match status" value="1"/>
</dbReference>